<dbReference type="RefSeq" id="WP_188611102.1">
    <property type="nucleotide sequence ID" value="NZ_BMGG01000007.1"/>
</dbReference>
<gene>
    <name evidence="2" type="ORF">GCM10010994_41770</name>
</gene>
<dbReference type="EMBL" id="BMGG01000007">
    <property type="protein sequence ID" value="GGC79340.1"/>
    <property type="molecule type" value="Genomic_DNA"/>
</dbReference>
<keyword evidence="3" id="KW-1185">Reference proteome</keyword>
<organism evidence="2 3">
    <name type="scientific">Chelatococcus reniformis</name>
    <dbReference type="NCBI Taxonomy" id="1494448"/>
    <lineage>
        <taxon>Bacteria</taxon>
        <taxon>Pseudomonadati</taxon>
        <taxon>Pseudomonadota</taxon>
        <taxon>Alphaproteobacteria</taxon>
        <taxon>Hyphomicrobiales</taxon>
        <taxon>Chelatococcaceae</taxon>
        <taxon>Chelatococcus</taxon>
    </lineage>
</organism>
<protein>
    <recommendedName>
        <fullName evidence="4">DUF1134 domain-containing protein</fullName>
    </recommendedName>
</protein>
<evidence type="ECO:0000313" key="2">
    <source>
        <dbReference type="EMBL" id="GGC79340.1"/>
    </source>
</evidence>
<reference evidence="2" key="1">
    <citation type="journal article" date="2014" name="Int. J. Syst. Evol. Microbiol.">
        <title>Complete genome sequence of Corynebacterium casei LMG S-19264T (=DSM 44701T), isolated from a smear-ripened cheese.</title>
        <authorList>
            <consortium name="US DOE Joint Genome Institute (JGI-PGF)"/>
            <person name="Walter F."/>
            <person name="Albersmeier A."/>
            <person name="Kalinowski J."/>
            <person name="Ruckert C."/>
        </authorList>
    </citation>
    <scope>NUCLEOTIDE SEQUENCE</scope>
    <source>
        <strain evidence="2">CGMCC 1.12919</strain>
    </source>
</reference>
<evidence type="ECO:0000256" key="1">
    <source>
        <dbReference type="SAM" id="SignalP"/>
    </source>
</evidence>
<feature type="chain" id="PRO_5037295627" description="DUF1134 domain-containing protein" evidence="1">
    <location>
        <begin position="24"/>
        <end position="148"/>
    </location>
</feature>
<reference evidence="2" key="2">
    <citation type="submission" date="2020-09" db="EMBL/GenBank/DDBJ databases">
        <authorList>
            <person name="Sun Q."/>
            <person name="Zhou Y."/>
        </authorList>
    </citation>
    <scope>NUCLEOTIDE SEQUENCE</scope>
    <source>
        <strain evidence="2">CGMCC 1.12919</strain>
    </source>
</reference>
<evidence type="ECO:0008006" key="4">
    <source>
        <dbReference type="Google" id="ProtNLM"/>
    </source>
</evidence>
<dbReference type="Proteomes" id="UP000637002">
    <property type="component" value="Unassembled WGS sequence"/>
</dbReference>
<evidence type="ECO:0000313" key="3">
    <source>
        <dbReference type="Proteomes" id="UP000637002"/>
    </source>
</evidence>
<keyword evidence="1" id="KW-0732">Signal</keyword>
<name>A0A916XL73_9HYPH</name>
<feature type="signal peptide" evidence="1">
    <location>
        <begin position="1"/>
        <end position="23"/>
    </location>
</feature>
<proteinExistence type="predicted"/>
<accession>A0A916XL73</accession>
<comment type="caution">
    <text evidence="2">The sequence shown here is derived from an EMBL/GenBank/DDBJ whole genome shotgun (WGS) entry which is preliminary data.</text>
</comment>
<dbReference type="AlphaFoldDB" id="A0A916XL73"/>
<sequence length="148" mass="15343">MTIFRTMLFAMAAGVLVSAPALAQNATPGRPSGSVSIEQVQVAFIGSGSIGGGKLMFRGRSYPITVGGLGIGGFGASRLEATGTVYGLKRLSDFAGAYVQIREGWALGDQGRGRLWLRNGKGVALRLATRREGLQLALGADGVLIGFK</sequence>